<feature type="signal peptide" evidence="2">
    <location>
        <begin position="1"/>
        <end position="22"/>
    </location>
</feature>
<dbReference type="InterPro" id="IPR011044">
    <property type="entry name" value="Quino_amine_DH_bsu"/>
</dbReference>
<proteinExistence type="predicted"/>
<dbReference type="SUPFAM" id="SSF50969">
    <property type="entry name" value="YVTN repeat-like/Quinoprotein amine dehydrogenase"/>
    <property type="match status" value="1"/>
</dbReference>
<name>A0A7W7T5Y0_9PSEU</name>
<feature type="region of interest" description="Disordered" evidence="1">
    <location>
        <begin position="27"/>
        <end position="47"/>
    </location>
</feature>
<comment type="caution">
    <text evidence="3">The sequence shown here is derived from an EMBL/GenBank/DDBJ whole genome shotgun (WGS) entry which is preliminary data.</text>
</comment>
<gene>
    <name evidence="3" type="ORF">F4559_003926</name>
</gene>
<dbReference type="RefSeq" id="WP_184670643.1">
    <property type="nucleotide sequence ID" value="NZ_BAABAI010000022.1"/>
</dbReference>
<dbReference type="InterPro" id="IPR015943">
    <property type="entry name" value="WD40/YVTN_repeat-like_dom_sf"/>
</dbReference>
<evidence type="ECO:0000313" key="3">
    <source>
        <dbReference type="EMBL" id="MBB4966567.1"/>
    </source>
</evidence>
<evidence type="ECO:0000256" key="1">
    <source>
        <dbReference type="SAM" id="MobiDB-lite"/>
    </source>
</evidence>
<organism evidence="3 4">
    <name type="scientific">Saccharothrix violaceirubra</name>
    <dbReference type="NCBI Taxonomy" id="413306"/>
    <lineage>
        <taxon>Bacteria</taxon>
        <taxon>Bacillati</taxon>
        <taxon>Actinomycetota</taxon>
        <taxon>Actinomycetes</taxon>
        <taxon>Pseudonocardiales</taxon>
        <taxon>Pseudonocardiaceae</taxon>
        <taxon>Saccharothrix</taxon>
    </lineage>
</organism>
<evidence type="ECO:0000313" key="4">
    <source>
        <dbReference type="Proteomes" id="UP000542674"/>
    </source>
</evidence>
<keyword evidence="2" id="KW-0732">Signal</keyword>
<sequence length="375" mass="38784">MSVPTRRAGLAMVVLLGVSACGGEPTVGTPVSSSGVSPAAPSSAASSAWKRQPEIKVDDARFGFGDRVGDEIWVSGTAKGAAVVFVFDAETRELKETVTKSKNSLAAADNVNAIAVTASAVFLDTGAGNLHGIDRATHEVAVYRQLPAAKDGAKPGKPVSTRDGKAAYVAVGETVYELDKADGTPVRTFTLSNPGVTVPSGSTTDYRLLGVAGGLVWYGAVVKTTPLSGPPVYDRLLTLDPASGAVKPFQVKADGTILGPETVGDKVVFSYLNTLWVVDPRSGEARELPKTRLAARAEASSLKDVDGLSTYGDEVALIDEGLIELVDLGGGASTLVPSECDVPKPEFGACVYGDVVMADDSLWAITPSALVVFTR</sequence>
<accession>A0A7W7T5Y0</accession>
<dbReference type="Gene3D" id="2.130.10.10">
    <property type="entry name" value="YVTN repeat-like/Quinoprotein amine dehydrogenase"/>
    <property type="match status" value="1"/>
</dbReference>
<reference evidence="3 4" key="1">
    <citation type="submission" date="2020-08" db="EMBL/GenBank/DDBJ databases">
        <title>Sequencing the genomes of 1000 actinobacteria strains.</title>
        <authorList>
            <person name="Klenk H.-P."/>
        </authorList>
    </citation>
    <scope>NUCLEOTIDE SEQUENCE [LARGE SCALE GENOMIC DNA]</scope>
    <source>
        <strain evidence="3 4">DSM 45084</strain>
    </source>
</reference>
<dbReference type="AlphaFoldDB" id="A0A7W7T5Y0"/>
<feature type="chain" id="PRO_5038799069" evidence="2">
    <location>
        <begin position="23"/>
        <end position="375"/>
    </location>
</feature>
<evidence type="ECO:0000256" key="2">
    <source>
        <dbReference type="SAM" id="SignalP"/>
    </source>
</evidence>
<dbReference type="EMBL" id="JACHJS010000001">
    <property type="protein sequence ID" value="MBB4966567.1"/>
    <property type="molecule type" value="Genomic_DNA"/>
</dbReference>
<keyword evidence="4" id="KW-1185">Reference proteome</keyword>
<dbReference type="Proteomes" id="UP000542674">
    <property type="component" value="Unassembled WGS sequence"/>
</dbReference>
<protein>
    <submittedName>
        <fullName evidence="3">Uncharacterized protein</fullName>
    </submittedName>
</protein>
<dbReference type="PROSITE" id="PS51257">
    <property type="entry name" value="PROKAR_LIPOPROTEIN"/>
    <property type="match status" value="1"/>
</dbReference>